<feature type="transmembrane region" description="Helical" evidence="1">
    <location>
        <begin position="20"/>
        <end position="37"/>
    </location>
</feature>
<gene>
    <name evidence="2" type="ORF">EMA8858_00457</name>
</gene>
<reference evidence="2" key="1">
    <citation type="submission" date="2021-12" db="EMBL/GenBank/DDBJ databases">
        <authorList>
            <person name="Rodrigo-Torres L."/>
            <person name="Arahal R. D."/>
            <person name="Lucena T."/>
        </authorList>
    </citation>
    <scope>NUCLEOTIDE SEQUENCE</scope>
    <source>
        <strain evidence="2">CECT 8858</strain>
    </source>
</reference>
<comment type="caution">
    <text evidence="2">The sequence shown here is derived from an EMBL/GenBank/DDBJ whole genome shotgun (WGS) entry which is preliminary data.</text>
</comment>
<organism evidence="2 3">
    <name type="scientific">Emticicia aquatica</name>
    <dbReference type="NCBI Taxonomy" id="1681835"/>
    <lineage>
        <taxon>Bacteria</taxon>
        <taxon>Pseudomonadati</taxon>
        <taxon>Bacteroidota</taxon>
        <taxon>Cytophagia</taxon>
        <taxon>Cytophagales</taxon>
        <taxon>Leadbetterellaceae</taxon>
        <taxon>Emticicia</taxon>
    </lineage>
</organism>
<evidence type="ECO:0000313" key="2">
    <source>
        <dbReference type="EMBL" id="CAH0994348.1"/>
    </source>
</evidence>
<keyword evidence="1" id="KW-0472">Membrane</keyword>
<sequence length="61" mass="7243">MLRNLPVQSCLWKILFLKRYLYVLITKWFNLGLLQIFKNLISMTANKIADGSIKWYHQKGA</sequence>
<evidence type="ECO:0000256" key="1">
    <source>
        <dbReference type="SAM" id="Phobius"/>
    </source>
</evidence>
<name>A0ABN8ENF4_9BACT</name>
<keyword evidence="1" id="KW-0812">Transmembrane</keyword>
<keyword evidence="1" id="KW-1133">Transmembrane helix</keyword>
<proteinExistence type="predicted"/>
<dbReference type="EMBL" id="CAKLPY010000001">
    <property type="protein sequence ID" value="CAH0994348.1"/>
    <property type="molecule type" value="Genomic_DNA"/>
</dbReference>
<dbReference type="Proteomes" id="UP000837932">
    <property type="component" value="Unassembled WGS sequence"/>
</dbReference>
<accession>A0ABN8ENF4</accession>
<protein>
    <submittedName>
        <fullName evidence="2">Uncharacterized protein</fullName>
    </submittedName>
</protein>
<evidence type="ECO:0000313" key="3">
    <source>
        <dbReference type="Proteomes" id="UP000837932"/>
    </source>
</evidence>
<keyword evidence="3" id="KW-1185">Reference proteome</keyword>
<dbReference type="RefSeq" id="WP_238804096.1">
    <property type="nucleotide sequence ID" value="NZ_CAKLPY010000001.1"/>
</dbReference>